<feature type="non-terminal residue" evidence="8">
    <location>
        <position position="1"/>
    </location>
</feature>
<dbReference type="GO" id="GO:0005506">
    <property type="term" value="F:iron ion binding"/>
    <property type="evidence" value="ECO:0007669"/>
    <property type="project" value="InterPro"/>
</dbReference>
<dbReference type="PANTHER" id="PTHR10869">
    <property type="entry name" value="PROLYL 4-HYDROXYLASE ALPHA SUBUNIT"/>
    <property type="match status" value="1"/>
</dbReference>
<dbReference type="GO" id="GO:0005783">
    <property type="term" value="C:endoplasmic reticulum"/>
    <property type="evidence" value="ECO:0007669"/>
    <property type="project" value="InterPro"/>
</dbReference>
<dbReference type="SMART" id="SM00702">
    <property type="entry name" value="P4Hc"/>
    <property type="match status" value="1"/>
</dbReference>
<keyword evidence="6" id="KW-0408">Iron</keyword>
<evidence type="ECO:0000313" key="9">
    <source>
        <dbReference type="Proteomes" id="UP000708208"/>
    </source>
</evidence>
<dbReference type="OrthoDB" id="420380at2759"/>
<keyword evidence="5" id="KW-0560">Oxidoreductase</keyword>
<proteinExistence type="predicted"/>
<evidence type="ECO:0000256" key="2">
    <source>
        <dbReference type="ARBA" id="ARBA00022723"/>
    </source>
</evidence>
<evidence type="ECO:0000259" key="7">
    <source>
        <dbReference type="SMART" id="SM00702"/>
    </source>
</evidence>
<dbReference type="PANTHER" id="PTHR10869:SF244">
    <property type="entry name" value="PROLYL 4-HYDROXYLASE SUBUNIT ALPHA-2"/>
    <property type="match status" value="1"/>
</dbReference>
<comment type="cofactor">
    <cofactor evidence="1">
        <name>L-ascorbate</name>
        <dbReference type="ChEBI" id="CHEBI:38290"/>
    </cofactor>
</comment>
<sequence>MGKILTLQDAYILEAEKLAQGALLDVKTNCTLSSTSCYEIATVALKAEQFTLALEWLELAKERAQVDKRTSVAFIEFSIWTATDETEEEKSFLFCWLEFKLHPGLTIGPLRMEFLARNPDIVQAYEILQDKQLETIISDARKIVGGLGSIKKDKGQASPHSKRLSQAEVIAWTDDASGNVLSDKIRQLSGLRNISPEFQVESFPFGGHYLPRNDQTLLKNGNVSSDPIAHFIFHVNSVDSGGYTVFPSLGVAAKPDKGSVVFWYSQYGDGRTDSSTNYGSCPVLVGQKWVANKWIRSNAILFEQKCGLIPNERCRFPVNSKYLPIPKIVTDADEAEPTANGDPGILAKYSYMSPRALRSLVQLEWNIYPIIKHFYIKYRNQTKGTFREEFDNQNKDVKMYLENFEKCTTNVLGSMDHILRTDTKTVEKVALNLLASYRLVTRFMYYIQTWVQKKSFRDNKLKTKLSSFLATVYNISDGPTENDFEAAMFAVLNIQYIHNLDVKDIVNGIVAGVNTGVTLNARDCWNIGKYTASFPYVVSALNWLEHAEYLARNGSDDSVKYEDVYDDLAALQLD</sequence>
<dbReference type="AlphaFoldDB" id="A0A8J2K633"/>
<dbReference type="GO" id="GO:0004656">
    <property type="term" value="F:procollagen-proline 4-dioxygenase activity"/>
    <property type="evidence" value="ECO:0007669"/>
    <property type="project" value="InterPro"/>
</dbReference>
<dbReference type="InterPro" id="IPR006620">
    <property type="entry name" value="Pro_4_hyd_alph"/>
</dbReference>
<dbReference type="EMBL" id="CAJVCH010073660">
    <property type="protein sequence ID" value="CAG7720789.1"/>
    <property type="molecule type" value="Genomic_DNA"/>
</dbReference>
<keyword evidence="9" id="KW-1185">Reference proteome</keyword>
<protein>
    <recommendedName>
        <fullName evidence="7">Prolyl 4-hydroxylase alpha subunit domain-containing protein</fullName>
    </recommendedName>
</protein>
<evidence type="ECO:0000256" key="4">
    <source>
        <dbReference type="ARBA" id="ARBA00022964"/>
    </source>
</evidence>
<evidence type="ECO:0000313" key="8">
    <source>
        <dbReference type="EMBL" id="CAG7720789.1"/>
    </source>
</evidence>
<name>A0A8J2K633_9HEXA</name>
<evidence type="ECO:0000256" key="1">
    <source>
        <dbReference type="ARBA" id="ARBA00001961"/>
    </source>
</evidence>
<gene>
    <name evidence="8" type="ORF">AFUS01_LOCUS10044</name>
</gene>
<dbReference type="InterPro" id="IPR013547">
    <property type="entry name" value="P4H_N"/>
</dbReference>
<organism evidence="8 9">
    <name type="scientific">Allacma fusca</name>
    <dbReference type="NCBI Taxonomy" id="39272"/>
    <lineage>
        <taxon>Eukaryota</taxon>
        <taxon>Metazoa</taxon>
        <taxon>Ecdysozoa</taxon>
        <taxon>Arthropoda</taxon>
        <taxon>Hexapoda</taxon>
        <taxon>Collembola</taxon>
        <taxon>Symphypleona</taxon>
        <taxon>Sminthuridae</taxon>
        <taxon>Allacma</taxon>
    </lineage>
</organism>
<dbReference type="Pfam" id="PF08336">
    <property type="entry name" value="P4Ha_N"/>
    <property type="match status" value="1"/>
</dbReference>
<evidence type="ECO:0000256" key="6">
    <source>
        <dbReference type="ARBA" id="ARBA00023004"/>
    </source>
</evidence>
<comment type="caution">
    <text evidence="8">The sequence shown here is derived from an EMBL/GenBank/DDBJ whole genome shotgun (WGS) entry which is preliminary data.</text>
</comment>
<keyword evidence="4" id="KW-0223">Dioxygenase</keyword>
<accession>A0A8J2K633</accession>
<dbReference type="Proteomes" id="UP000708208">
    <property type="component" value="Unassembled WGS sequence"/>
</dbReference>
<dbReference type="InterPro" id="IPR045054">
    <property type="entry name" value="P4HA-like"/>
</dbReference>
<dbReference type="GO" id="GO:0031418">
    <property type="term" value="F:L-ascorbic acid binding"/>
    <property type="evidence" value="ECO:0007669"/>
    <property type="project" value="UniProtKB-KW"/>
</dbReference>
<evidence type="ECO:0000256" key="5">
    <source>
        <dbReference type="ARBA" id="ARBA00023002"/>
    </source>
</evidence>
<keyword evidence="2" id="KW-0479">Metal-binding</keyword>
<keyword evidence="3" id="KW-0847">Vitamin C</keyword>
<feature type="domain" description="Prolyl 4-hydroxylase alpha subunit" evidence="7">
    <location>
        <begin position="119"/>
        <end position="296"/>
    </location>
</feature>
<evidence type="ECO:0000256" key="3">
    <source>
        <dbReference type="ARBA" id="ARBA00022896"/>
    </source>
</evidence>
<reference evidence="8" key="1">
    <citation type="submission" date="2021-06" db="EMBL/GenBank/DDBJ databases">
        <authorList>
            <person name="Hodson N. C."/>
            <person name="Mongue J. A."/>
            <person name="Jaron S. K."/>
        </authorList>
    </citation>
    <scope>NUCLEOTIDE SEQUENCE</scope>
</reference>